<dbReference type="InterPro" id="IPR019734">
    <property type="entry name" value="TPR_rpt"/>
</dbReference>
<accession>A0A9X4H258</accession>
<dbReference type="InterPro" id="IPR011990">
    <property type="entry name" value="TPR-like_helical_dom_sf"/>
</dbReference>
<protein>
    <submittedName>
        <fullName evidence="5">Tetratricopeptide repeat protein</fullName>
    </submittedName>
</protein>
<evidence type="ECO:0000256" key="2">
    <source>
        <dbReference type="ARBA" id="ARBA00022803"/>
    </source>
</evidence>
<dbReference type="SUPFAM" id="SSF48452">
    <property type="entry name" value="TPR-like"/>
    <property type="match status" value="1"/>
</dbReference>
<keyword evidence="6" id="KW-1185">Reference proteome</keyword>
<dbReference type="SMART" id="SM00028">
    <property type="entry name" value="TPR"/>
    <property type="match status" value="2"/>
</dbReference>
<evidence type="ECO:0000256" key="3">
    <source>
        <dbReference type="PROSITE-ProRule" id="PRU00339"/>
    </source>
</evidence>
<dbReference type="Gene3D" id="1.25.40.10">
    <property type="entry name" value="Tetratricopeptide repeat domain"/>
    <property type="match status" value="1"/>
</dbReference>
<dbReference type="PANTHER" id="PTHR44943">
    <property type="entry name" value="CELLULOSE SYNTHASE OPERON PROTEIN C"/>
    <property type="match status" value="1"/>
</dbReference>
<keyword evidence="2 3" id="KW-0802">TPR repeat</keyword>
<feature type="repeat" description="TPR" evidence="3">
    <location>
        <begin position="107"/>
        <end position="140"/>
    </location>
</feature>
<sequence>MSIYRSVKKNKFQKFVFIVITVLIGIGLVVPLAGLFQKQPGGNGSPSAGQAGQTVQDRLNSLETRAKENPRDTAVLMELGEAYYRLGKPDQAIKTYEQVLSVEPNNGAARYEMAVIYYFSNKYDQAIDQLNEIIKNDPGNGEAHLLYGYILGQGKKDYTAGIQELEKYIAVAKQGPDVEHAKQAIDEWKALADQKQ</sequence>
<keyword evidence="4" id="KW-1133">Transmembrane helix</keyword>
<comment type="caution">
    <text evidence="5">The sequence shown here is derived from an EMBL/GenBank/DDBJ whole genome shotgun (WGS) entry which is preliminary data.</text>
</comment>
<dbReference type="RefSeq" id="WP_277442185.1">
    <property type="nucleotide sequence ID" value="NZ_JAKOAV010000002.1"/>
</dbReference>
<dbReference type="EMBL" id="JAKOAV010000002">
    <property type="protein sequence ID" value="MDF9407023.1"/>
    <property type="molecule type" value="Genomic_DNA"/>
</dbReference>
<keyword evidence="4" id="KW-0812">Transmembrane</keyword>
<proteinExistence type="predicted"/>
<feature type="transmembrane region" description="Helical" evidence="4">
    <location>
        <begin position="12"/>
        <end position="36"/>
    </location>
</feature>
<organism evidence="5 6">
    <name type="scientific">Pelotomaculum isophthalicicum JI</name>
    <dbReference type="NCBI Taxonomy" id="947010"/>
    <lineage>
        <taxon>Bacteria</taxon>
        <taxon>Bacillati</taxon>
        <taxon>Bacillota</taxon>
        <taxon>Clostridia</taxon>
        <taxon>Eubacteriales</taxon>
        <taxon>Desulfotomaculaceae</taxon>
        <taxon>Pelotomaculum</taxon>
    </lineage>
</organism>
<gene>
    <name evidence="5" type="ORF">L7E55_01385</name>
</gene>
<dbReference type="AlphaFoldDB" id="A0A9X4H258"/>
<evidence type="ECO:0000256" key="4">
    <source>
        <dbReference type="SAM" id="Phobius"/>
    </source>
</evidence>
<dbReference type="PROSITE" id="PS50005">
    <property type="entry name" value="TPR"/>
    <property type="match status" value="2"/>
</dbReference>
<dbReference type="Proteomes" id="UP001154312">
    <property type="component" value="Unassembled WGS sequence"/>
</dbReference>
<evidence type="ECO:0000313" key="5">
    <source>
        <dbReference type="EMBL" id="MDF9407023.1"/>
    </source>
</evidence>
<feature type="repeat" description="TPR" evidence="3">
    <location>
        <begin position="73"/>
        <end position="106"/>
    </location>
</feature>
<dbReference type="PANTHER" id="PTHR44943:SF8">
    <property type="entry name" value="TPR REPEAT-CONTAINING PROTEIN MJ0263"/>
    <property type="match status" value="1"/>
</dbReference>
<reference evidence="5" key="1">
    <citation type="submission" date="2022-02" db="EMBL/GenBank/DDBJ databases">
        <authorList>
            <person name="Leng L."/>
        </authorList>
    </citation>
    <scope>NUCLEOTIDE SEQUENCE</scope>
    <source>
        <strain evidence="5">JI</strain>
    </source>
</reference>
<name>A0A9X4H258_9FIRM</name>
<dbReference type="Pfam" id="PF14559">
    <property type="entry name" value="TPR_19"/>
    <property type="match status" value="1"/>
</dbReference>
<dbReference type="PROSITE" id="PS50293">
    <property type="entry name" value="TPR_REGION"/>
    <property type="match status" value="1"/>
</dbReference>
<evidence type="ECO:0000256" key="1">
    <source>
        <dbReference type="ARBA" id="ARBA00022737"/>
    </source>
</evidence>
<keyword evidence="1" id="KW-0677">Repeat</keyword>
<evidence type="ECO:0000313" key="6">
    <source>
        <dbReference type="Proteomes" id="UP001154312"/>
    </source>
</evidence>
<dbReference type="InterPro" id="IPR051685">
    <property type="entry name" value="Ycf3/AcsC/BcsC/TPR_MFPF"/>
</dbReference>
<keyword evidence="4" id="KW-0472">Membrane</keyword>